<dbReference type="GO" id="GO:0016787">
    <property type="term" value="F:hydrolase activity"/>
    <property type="evidence" value="ECO:0007669"/>
    <property type="project" value="UniProtKB-KW"/>
</dbReference>
<sequence>MALFRGVESSLMSGSVLLDGVDTQKTSLGMLRNSLRCVRPSTWVLDTQGTSSAWSQTPFIWHAPLRHNLDTYGKCSDKDIWMTLERIGLCDAVEELLNKLETRQLLCLARVLLRGGKVVVLDEASSSLDLDTDKKIREVIRTDLAHATVVAVAHRIETIVDFDLILVMADGALVESGSPASLLAQSGTRFAQLAASQGVDTLRVVVFESWASDKH</sequence>
<dbReference type="GO" id="GO:0005524">
    <property type="term" value="F:ATP binding"/>
    <property type="evidence" value="ECO:0007669"/>
    <property type="project" value="UniProtKB-KW"/>
</dbReference>
<evidence type="ECO:0000256" key="2">
    <source>
        <dbReference type="ARBA" id="ARBA00022840"/>
    </source>
</evidence>
<dbReference type="Gene3D" id="3.40.50.300">
    <property type="entry name" value="P-loop containing nucleotide triphosphate hydrolases"/>
    <property type="match status" value="1"/>
</dbReference>
<protein>
    <submittedName>
        <fullName evidence="3">P-loop containing nucleoside triphosphate hydrolase protein</fullName>
    </submittedName>
</protein>
<dbReference type="SUPFAM" id="SSF52540">
    <property type="entry name" value="P-loop containing nucleoside triphosphate hydrolases"/>
    <property type="match status" value="1"/>
</dbReference>
<organism evidence="3 4">
    <name type="scientific">Mycena pura</name>
    <dbReference type="NCBI Taxonomy" id="153505"/>
    <lineage>
        <taxon>Eukaryota</taxon>
        <taxon>Fungi</taxon>
        <taxon>Dikarya</taxon>
        <taxon>Basidiomycota</taxon>
        <taxon>Agaricomycotina</taxon>
        <taxon>Agaricomycetes</taxon>
        <taxon>Agaricomycetidae</taxon>
        <taxon>Agaricales</taxon>
        <taxon>Marasmiineae</taxon>
        <taxon>Mycenaceae</taxon>
        <taxon>Mycena</taxon>
    </lineage>
</organism>
<keyword evidence="4" id="KW-1185">Reference proteome</keyword>
<dbReference type="GO" id="GO:0016020">
    <property type="term" value="C:membrane"/>
    <property type="evidence" value="ECO:0007669"/>
    <property type="project" value="TreeGrafter"/>
</dbReference>
<reference evidence="3" key="1">
    <citation type="submission" date="2023-03" db="EMBL/GenBank/DDBJ databases">
        <title>Massive genome expansion in bonnet fungi (Mycena s.s.) driven by repeated elements and novel gene families across ecological guilds.</title>
        <authorList>
            <consortium name="Lawrence Berkeley National Laboratory"/>
            <person name="Harder C.B."/>
            <person name="Miyauchi S."/>
            <person name="Viragh M."/>
            <person name="Kuo A."/>
            <person name="Thoen E."/>
            <person name="Andreopoulos B."/>
            <person name="Lu D."/>
            <person name="Skrede I."/>
            <person name="Drula E."/>
            <person name="Henrissat B."/>
            <person name="Morin E."/>
            <person name="Kohler A."/>
            <person name="Barry K."/>
            <person name="LaButti K."/>
            <person name="Morin E."/>
            <person name="Salamov A."/>
            <person name="Lipzen A."/>
            <person name="Mereny Z."/>
            <person name="Hegedus B."/>
            <person name="Baldrian P."/>
            <person name="Stursova M."/>
            <person name="Weitz H."/>
            <person name="Taylor A."/>
            <person name="Grigoriev I.V."/>
            <person name="Nagy L.G."/>
            <person name="Martin F."/>
            <person name="Kauserud H."/>
        </authorList>
    </citation>
    <scope>NUCLEOTIDE SEQUENCE</scope>
    <source>
        <strain evidence="3">9144</strain>
    </source>
</reference>
<comment type="caution">
    <text evidence="3">The sequence shown here is derived from an EMBL/GenBank/DDBJ whole genome shotgun (WGS) entry which is preliminary data.</text>
</comment>
<dbReference type="AlphaFoldDB" id="A0AAD6YW30"/>
<name>A0AAD6YW30_9AGAR</name>
<dbReference type="InterPro" id="IPR050173">
    <property type="entry name" value="ABC_transporter_C-like"/>
</dbReference>
<dbReference type="EMBL" id="JARJCW010000001">
    <property type="protein sequence ID" value="KAJ7230414.1"/>
    <property type="molecule type" value="Genomic_DNA"/>
</dbReference>
<keyword evidence="1" id="KW-0547">Nucleotide-binding</keyword>
<keyword evidence="3" id="KW-0378">Hydrolase</keyword>
<dbReference type="Proteomes" id="UP001219525">
    <property type="component" value="Unassembled WGS sequence"/>
</dbReference>
<evidence type="ECO:0000313" key="4">
    <source>
        <dbReference type="Proteomes" id="UP001219525"/>
    </source>
</evidence>
<evidence type="ECO:0000313" key="3">
    <source>
        <dbReference type="EMBL" id="KAJ7230414.1"/>
    </source>
</evidence>
<dbReference type="PANTHER" id="PTHR24223">
    <property type="entry name" value="ATP-BINDING CASSETTE SUB-FAMILY C"/>
    <property type="match status" value="1"/>
</dbReference>
<proteinExistence type="predicted"/>
<gene>
    <name evidence="3" type="ORF">GGX14DRAFT_553894</name>
</gene>
<accession>A0AAD6YW30</accession>
<evidence type="ECO:0000256" key="1">
    <source>
        <dbReference type="ARBA" id="ARBA00022741"/>
    </source>
</evidence>
<keyword evidence="2" id="KW-0067">ATP-binding</keyword>
<dbReference type="PANTHER" id="PTHR24223:SF399">
    <property type="entry name" value="ABC TRANSPORTER ATNG"/>
    <property type="match status" value="1"/>
</dbReference>
<dbReference type="GO" id="GO:0042626">
    <property type="term" value="F:ATPase-coupled transmembrane transporter activity"/>
    <property type="evidence" value="ECO:0007669"/>
    <property type="project" value="TreeGrafter"/>
</dbReference>
<dbReference type="InterPro" id="IPR027417">
    <property type="entry name" value="P-loop_NTPase"/>
</dbReference>